<evidence type="ECO:0000313" key="4">
    <source>
        <dbReference type="Proteomes" id="UP000198339"/>
    </source>
</evidence>
<dbReference type="Pfam" id="PF10727">
    <property type="entry name" value="Rossmann-like"/>
    <property type="match status" value="1"/>
</dbReference>
<dbReference type="Proteomes" id="UP000198339">
    <property type="component" value="Unassembled WGS sequence"/>
</dbReference>
<dbReference type="Pfam" id="PF10728">
    <property type="entry name" value="DUF2520"/>
    <property type="match status" value="1"/>
</dbReference>
<evidence type="ECO:0000259" key="1">
    <source>
        <dbReference type="Pfam" id="PF10727"/>
    </source>
</evidence>
<feature type="domain" description="DUF2520" evidence="2">
    <location>
        <begin position="139"/>
        <end position="265"/>
    </location>
</feature>
<protein>
    <submittedName>
        <fullName evidence="3">Predicted oxidoreductase, contains short-chain dehydrogenase (SDR) and DUF2520 domains</fullName>
    </submittedName>
</protein>
<reference evidence="3 4" key="1">
    <citation type="submission" date="2017-06" db="EMBL/GenBank/DDBJ databases">
        <authorList>
            <person name="Kim H.J."/>
            <person name="Triplett B.A."/>
        </authorList>
    </citation>
    <scope>NUCLEOTIDE SEQUENCE [LARGE SCALE GENOMIC DNA]</scope>
    <source>
        <strain evidence="3 4">DS15</strain>
    </source>
</reference>
<accession>A0A239E4E1</accession>
<dbReference type="SUPFAM" id="SSF51735">
    <property type="entry name" value="NAD(P)-binding Rossmann-fold domains"/>
    <property type="match status" value="1"/>
</dbReference>
<dbReference type="OrthoDB" id="8650434at2"/>
<dbReference type="PANTHER" id="PTHR40459:SF1">
    <property type="entry name" value="CONSERVED HYPOTHETICAL ALANINE AND LEUCINE RICH PROTEIN"/>
    <property type="match status" value="1"/>
</dbReference>
<dbReference type="InterPro" id="IPR037108">
    <property type="entry name" value="TM1727-like_C_sf"/>
</dbReference>
<dbReference type="Gene3D" id="3.40.50.720">
    <property type="entry name" value="NAD(P)-binding Rossmann-like Domain"/>
    <property type="match status" value="1"/>
</dbReference>
<organism evidence="3 4">
    <name type="scientific">Sphingopyxis indica</name>
    <dbReference type="NCBI Taxonomy" id="436663"/>
    <lineage>
        <taxon>Bacteria</taxon>
        <taxon>Pseudomonadati</taxon>
        <taxon>Pseudomonadota</taxon>
        <taxon>Alphaproteobacteria</taxon>
        <taxon>Sphingomonadales</taxon>
        <taxon>Sphingomonadaceae</taxon>
        <taxon>Sphingopyxis</taxon>
    </lineage>
</organism>
<dbReference type="SUPFAM" id="SSF48179">
    <property type="entry name" value="6-phosphogluconate dehydrogenase C-terminal domain-like"/>
    <property type="match status" value="1"/>
</dbReference>
<dbReference type="InterPro" id="IPR018931">
    <property type="entry name" value="DUF2520"/>
</dbReference>
<name>A0A239E4E1_9SPHN</name>
<sequence length="294" mass="31147">MTYRQIGIVGSGRVARALGLALARFSDKPLLLWGRSDDRAREAIATIGRATAASDVAEVPERCDLIAIAVSDDALGSLVTSMAPSIGAASPFIFHVSGRSGAAILDPLREAGATTAAIHPAMTFTGDAAREVERMAGAWFAITGSSDEAVKRAGEVVDMLGGRTTQIAERHRALYHAALCHAANHLVTLLDGAFDMLDMAGADNPRELVAPLVRAALENSLVEGFSALSGPLLRGDARTVQEHLRALERECPRQLEPYQDMARATIATLRRTGVEPDTRLRALLGADAHAKGRP</sequence>
<dbReference type="AlphaFoldDB" id="A0A239E4E1"/>
<dbReference type="InterPro" id="IPR019665">
    <property type="entry name" value="OxRdtase/DH_put_Rossmann_dom"/>
</dbReference>
<evidence type="ECO:0000259" key="2">
    <source>
        <dbReference type="Pfam" id="PF10728"/>
    </source>
</evidence>
<feature type="domain" description="Putative oxidoreductase/dehydrogenase Rossmann-like" evidence="1">
    <location>
        <begin position="5"/>
        <end position="120"/>
    </location>
</feature>
<dbReference type="InterPro" id="IPR036291">
    <property type="entry name" value="NAD(P)-bd_dom_sf"/>
</dbReference>
<proteinExistence type="predicted"/>
<dbReference type="Gene3D" id="1.10.1040.20">
    <property type="entry name" value="ProC-like, C-terminal domain"/>
    <property type="match status" value="1"/>
</dbReference>
<keyword evidence="4" id="KW-1185">Reference proteome</keyword>
<dbReference type="EMBL" id="FZPA01000001">
    <property type="protein sequence ID" value="SNS38754.1"/>
    <property type="molecule type" value="Genomic_DNA"/>
</dbReference>
<evidence type="ECO:0000313" key="3">
    <source>
        <dbReference type="EMBL" id="SNS38754.1"/>
    </source>
</evidence>
<gene>
    <name evidence="3" type="ORF">SAMN06295955_101561</name>
</gene>
<dbReference type="PANTHER" id="PTHR40459">
    <property type="entry name" value="CONSERVED HYPOTHETICAL ALANINE AND LEUCINE RICH PROTEIN"/>
    <property type="match status" value="1"/>
</dbReference>
<dbReference type="InterPro" id="IPR008927">
    <property type="entry name" value="6-PGluconate_DH-like_C_sf"/>
</dbReference>